<evidence type="ECO:0000313" key="1">
    <source>
        <dbReference type="EMBL" id="GGU67964.1"/>
    </source>
</evidence>
<keyword evidence="2" id="KW-1185">Reference proteome</keyword>
<dbReference type="AlphaFoldDB" id="A0A918I3R4"/>
<dbReference type="Proteomes" id="UP000636661">
    <property type="component" value="Unassembled WGS sequence"/>
</dbReference>
<evidence type="ECO:0000313" key="2">
    <source>
        <dbReference type="Proteomes" id="UP000636661"/>
    </source>
</evidence>
<gene>
    <name evidence="1" type="ORF">GCM10010274_65450</name>
</gene>
<reference evidence="1" key="2">
    <citation type="submission" date="2020-09" db="EMBL/GenBank/DDBJ databases">
        <authorList>
            <person name="Sun Q."/>
            <person name="Ohkuma M."/>
        </authorList>
    </citation>
    <scope>NUCLEOTIDE SEQUENCE</scope>
    <source>
        <strain evidence="1">JCM 4391</strain>
    </source>
</reference>
<accession>A0A918I3R4</accession>
<reference evidence="1" key="1">
    <citation type="journal article" date="2014" name="Int. J. Syst. Evol. Microbiol.">
        <title>Complete genome sequence of Corynebacterium casei LMG S-19264T (=DSM 44701T), isolated from a smear-ripened cheese.</title>
        <authorList>
            <consortium name="US DOE Joint Genome Institute (JGI-PGF)"/>
            <person name="Walter F."/>
            <person name="Albersmeier A."/>
            <person name="Kalinowski J."/>
            <person name="Ruckert C."/>
        </authorList>
    </citation>
    <scope>NUCLEOTIDE SEQUENCE</scope>
    <source>
        <strain evidence="1">JCM 4391</strain>
    </source>
</reference>
<comment type="caution">
    <text evidence="1">The sequence shown here is derived from an EMBL/GenBank/DDBJ whole genome shotgun (WGS) entry which is preliminary data.</text>
</comment>
<organism evidence="1 2">
    <name type="scientific">Streptomyces lavendofoliae</name>
    <dbReference type="NCBI Taxonomy" id="67314"/>
    <lineage>
        <taxon>Bacteria</taxon>
        <taxon>Bacillati</taxon>
        <taxon>Actinomycetota</taxon>
        <taxon>Actinomycetes</taxon>
        <taxon>Kitasatosporales</taxon>
        <taxon>Streptomycetaceae</taxon>
        <taxon>Streptomyces</taxon>
    </lineage>
</organism>
<sequence>MCSVFGPMPPVYPDMRYPSRMGGILPRDSSRDVRMLHLAADDGEMRQRGDERDAVRGSTALGVVDGQALMAGTVDG</sequence>
<protein>
    <submittedName>
        <fullName evidence="1">Uncharacterized protein</fullName>
    </submittedName>
</protein>
<name>A0A918I3R4_9ACTN</name>
<dbReference type="EMBL" id="BMTP01000034">
    <property type="protein sequence ID" value="GGU67964.1"/>
    <property type="molecule type" value="Genomic_DNA"/>
</dbReference>
<proteinExistence type="predicted"/>